<evidence type="ECO:0000313" key="2">
    <source>
        <dbReference type="Proteomes" id="UP000192477"/>
    </source>
</evidence>
<evidence type="ECO:0008006" key="3">
    <source>
        <dbReference type="Google" id="ProtNLM"/>
    </source>
</evidence>
<dbReference type="GO" id="GO:0006310">
    <property type="term" value="P:DNA recombination"/>
    <property type="evidence" value="ECO:0007669"/>
    <property type="project" value="InterPro"/>
</dbReference>
<dbReference type="InterPro" id="IPR013762">
    <property type="entry name" value="Integrase-like_cat_sf"/>
</dbReference>
<dbReference type="Proteomes" id="UP000192477">
    <property type="component" value="Unassembled WGS sequence"/>
</dbReference>
<protein>
    <recommendedName>
        <fullName evidence="3">Integrase</fullName>
    </recommendedName>
</protein>
<dbReference type="GO" id="GO:0015074">
    <property type="term" value="P:DNA integration"/>
    <property type="evidence" value="ECO:0007669"/>
    <property type="project" value="InterPro"/>
</dbReference>
<gene>
    <name evidence="1" type="ORF">BH747_02175</name>
</gene>
<dbReference type="STRING" id="112904.BH747_02175"/>
<proteinExistence type="predicted"/>
<organism evidence="1 2">
    <name type="scientific">Enterococcus villorum</name>
    <dbReference type="NCBI Taxonomy" id="112904"/>
    <lineage>
        <taxon>Bacteria</taxon>
        <taxon>Bacillati</taxon>
        <taxon>Bacillota</taxon>
        <taxon>Bacilli</taxon>
        <taxon>Lactobacillales</taxon>
        <taxon>Enterococcaceae</taxon>
        <taxon>Enterococcus</taxon>
    </lineage>
</organism>
<evidence type="ECO:0000313" key="1">
    <source>
        <dbReference type="EMBL" id="OQO71658.1"/>
    </source>
</evidence>
<accession>A0A1V8YGH5</accession>
<dbReference type="EMBL" id="MJEA01000001">
    <property type="protein sequence ID" value="OQO71658.1"/>
    <property type="molecule type" value="Genomic_DNA"/>
</dbReference>
<sequence>MPEDTFDGTNMKKIVLKKENPSIMDRVGHSDMKTTLEIYNQVTSATKEKVIQEVDSWIF</sequence>
<reference evidence="1 2" key="1">
    <citation type="journal article" date="2017" name="BMC Microbiol.">
        <title>Comparative genomics of Enterococcus spp. isolated from bovine feces.</title>
        <authorList>
            <person name="Beukers A.G."/>
            <person name="Zaheer R."/>
            <person name="Goji N."/>
            <person name="Amoako K.K."/>
            <person name="Chaves A.V."/>
            <person name="Ward M.P."/>
            <person name="McAllister T.A."/>
        </authorList>
    </citation>
    <scope>NUCLEOTIDE SEQUENCE [LARGE SCALE GENOMIC DNA]</scope>
    <source>
        <strain evidence="1 2">F1129D 143</strain>
    </source>
</reference>
<dbReference type="AlphaFoldDB" id="A0A1V8YGH5"/>
<comment type="caution">
    <text evidence="1">The sequence shown here is derived from an EMBL/GenBank/DDBJ whole genome shotgun (WGS) entry which is preliminary data.</text>
</comment>
<dbReference type="GO" id="GO:0003677">
    <property type="term" value="F:DNA binding"/>
    <property type="evidence" value="ECO:0007669"/>
    <property type="project" value="InterPro"/>
</dbReference>
<name>A0A1V8YGH5_9ENTE</name>
<dbReference type="Gene3D" id="1.10.443.10">
    <property type="entry name" value="Intergrase catalytic core"/>
    <property type="match status" value="1"/>
</dbReference>